<gene>
    <name evidence="2" type="ORF">ENR47_13235</name>
</gene>
<name>A0A832H6D9_9CYAN</name>
<proteinExistence type="predicted"/>
<comment type="caution">
    <text evidence="2">The sequence shown here is derived from an EMBL/GenBank/DDBJ whole genome shotgun (WGS) entry which is preliminary data.</text>
</comment>
<protein>
    <submittedName>
        <fullName evidence="2">SH3 domain-containing protein</fullName>
    </submittedName>
</protein>
<dbReference type="Gene3D" id="2.30.30.40">
    <property type="entry name" value="SH3 Domains"/>
    <property type="match status" value="1"/>
</dbReference>
<dbReference type="EMBL" id="DSRD01000823">
    <property type="protein sequence ID" value="HGW95222.1"/>
    <property type="molecule type" value="Genomic_DNA"/>
</dbReference>
<evidence type="ECO:0000256" key="1">
    <source>
        <dbReference type="SAM" id="SignalP"/>
    </source>
</evidence>
<evidence type="ECO:0000313" key="2">
    <source>
        <dbReference type="EMBL" id="HGW95222.1"/>
    </source>
</evidence>
<feature type="chain" id="PRO_5033028068" evidence="1">
    <location>
        <begin position="32"/>
        <end position="212"/>
    </location>
</feature>
<dbReference type="AlphaFoldDB" id="A0A832H6D9"/>
<keyword evidence="1" id="KW-0732">Signal</keyword>
<organism evidence="2">
    <name type="scientific">Oscillatoriales cyanobacterium SpSt-402</name>
    <dbReference type="NCBI Taxonomy" id="2282168"/>
    <lineage>
        <taxon>Bacteria</taxon>
        <taxon>Bacillati</taxon>
        <taxon>Cyanobacteriota</taxon>
        <taxon>Cyanophyceae</taxon>
        <taxon>Oscillatoriophycideae</taxon>
        <taxon>Oscillatoriales</taxon>
    </lineage>
</organism>
<reference evidence="2" key="1">
    <citation type="journal article" date="2020" name="mSystems">
        <title>Genome- and Community-Level Interaction Insights into Carbon Utilization and Element Cycling Functions of Hydrothermarchaeota in Hydrothermal Sediment.</title>
        <authorList>
            <person name="Zhou Z."/>
            <person name="Liu Y."/>
            <person name="Xu W."/>
            <person name="Pan J."/>
            <person name="Luo Z.H."/>
            <person name="Li M."/>
        </authorList>
    </citation>
    <scope>NUCLEOTIDE SEQUENCE [LARGE SCALE GENOMIC DNA]</scope>
    <source>
        <strain evidence="2">SpSt-402</strain>
    </source>
</reference>
<feature type="signal peptide" evidence="1">
    <location>
        <begin position="1"/>
        <end position="31"/>
    </location>
</feature>
<sequence length="212" mass="21922">MKKDNPTYKNTLLCTAIAIAAVGSVSMPVYANPVTSDPNSLAQAAAADLCRRVINPPEGLVIRANPSTGAQRVGGVGQGERVTLTTSPATTNKDSAGRTWVQISAPNAGWISNGIGGPGFLVYCGPTPPPPPPPSRCRRVINPPEGLVIKREASRTSATIGGLAQYQRFTITTSPATTSRDSEGRTWVQIAAPTAGWVSNGMGGQSNIGVCP</sequence>
<accession>A0A832H6D9</accession>